<comment type="similarity">
    <text evidence="1">Belongs to the transposase 11 family.</text>
</comment>
<dbReference type="InterPro" id="IPR012337">
    <property type="entry name" value="RNaseH-like_sf"/>
</dbReference>
<keyword evidence="3" id="KW-0238">DNA-binding</keyword>
<dbReference type="InterPro" id="IPR002559">
    <property type="entry name" value="Transposase_11"/>
</dbReference>
<evidence type="ECO:0000313" key="8">
    <source>
        <dbReference type="Proteomes" id="UP000435036"/>
    </source>
</evidence>
<evidence type="ECO:0000259" key="5">
    <source>
        <dbReference type="Pfam" id="PF01609"/>
    </source>
</evidence>
<dbReference type="GO" id="GO:0003677">
    <property type="term" value="F:DNA binding"/>
    <property type="evidence" value="ECO:0007669"/>
    <property type="project" value="UniProtKB-KW"/>
</dbReference>
<dbReference type="Pfam" id="PF14294">
    <property type="entry name" value="DUF4372"/>
    <property type="match status" value="1"/>
</dbReference>
<proteinExistence type="inferred from homology"/>
<evidence type="ECO:0000256" key="2">
    <source>
        <dbReference type="ARBA" id="ARBA00022578"/>
    </source>
</evidence>
<keyword evidence="4" id="KW-0233">DNA recombination</keyword>
<evidence type="ECO:0000256" key="4">
    <source>
        <dbReference type="ARBA" id="ARBA00023172"/>
    </source>
</evidence>
<dbReference type="NCBIfam" id="NF033592">
    <property type="entry name" value="transpos_IS4_1"/>
    <property type="match status" value="1"/>
</dbReference>
<feature type="domain" description="Transposase IS4-like" evidence="5">
    <location>
        <begin position="121"/>
        <end position="333"/>
    </location>
</feature>
<gene>
    <name evidence="7" type="ORF">GQF63_17435</name>
</gene>
<dbReference type="InterPro" id="IPR047952">
    <property type="entry name" value="Transpos_IS4"/>
</dbReference>
<keyword evidence="2" id="KW-0815">Transposition</keyword>
<dbReference type="GO" id="GO:0004803">
    <property type="term" value="F:transposase activity"/>
    <property type="evidence" value="ECO:0007669"/>
    <property type="project" value="InterPro"/>
</dbReference>
<evidence type="ECO:0000313" key="7">
    <source>
        <dbReference type="EMBL" id="MVZ63810.1"/>
    </source>
</evidence>
<dbReference type="SUPFAM" id="SSF53098">
    <property type="entry name" value="Ribonuclease H-like"/>
    <property type="match status" value="1"/>
</dbReference>
<dbReference type="GO" id="GO:0006313">
    <property type="term" value="P:DNA transposition"/>
    <property type="evidence" value="ECO:0007669"/>
    <property type="project" value="InterPro"/>
</dbReference>
<evidence type="ECO:0000256" key="3">
    <source>
        <dbReference type="ARBA" id="ARBA00023125"/>
    </source>
</evidence>
<dbReference type="PANTHER" id="PTHR33258:SF1">
    <property type="entry name" value="TRANSPOSASE INSL FOR INSERTION SEQUENCE ELEMENT IS186A-RELATED"/>
    <property type="match status" value="1"/>
</dbReference>
<dbReference type="PANTHER" id="PTHR33258">
    <property type="entry name" value="TRANSPOSASE INSL FOR INSERTION SEQUENCE ELEMENT IS186A-RELATED"/>
    <property type="match status" value="1"/>
</dbReference>
<dbReference type="RefSeq" id="WP_160370529.1">
    <property type="nucleotide sequence ID" value="NZ_WSQA01000016.1"/>
</dbReference>
<evidence type="ECO:0000259" key="6">
    <source>
        <dbReference type="Pfam" id="PF14294"/>
    </source>
</evidence>
<sequence length="389" mass="45575">MVNINVFSQILGLVDRDIFNKLVQKYQSDKHHKGINSWTHFVSMLFCHLSSADSVRDISNGLRSTTGNMSHMGISRTPSKSNLSYINKHRDHRVFRDLYYKLLEHLWNRNSPRRAELNRLKRKVFLMDATIIPLCLSVFDWAKFRSAKGAIKLHTILDYDGCMPSFVHITDGKHHESKIAKTISFPKGCVVVVDGGYVDYAWMNVLDSNQCFFVTRSKSNMKYTVVRSFQSEALKENNIIMDQLIELDGDAKKHYQGKKMRLVRFWDSINNAEYEFLTNNFTWKASTVADLYKERWEIETFFKHLKQRLKVTSFVGTSENAVYIQIWTALIGILLFKYIQNKAKYEWNLSNLVNFIRLNIFVKIDLWKWANDPFFSGKPPDKIGQYKLF</sequence>
<dbReference type="Proteomes" id="UP000435036">
    <property type="component" value="Unassembled WGS sequence"/>
</dbReference>
<keyword evidence="8" id="KW-1185">Reference proteome</keyword>
<reference evidence="7 8" key="1">
    <citation type="submission" date="2019-12" db="EMBL/GenBank/DDBJ databases">
        <authorList>
            <person name="Dong K."/>
        </authorList>
    </citation>
    <scope>NUCLEOTIDE SEQUENCE [LARGE SCALE GENOMIC DNA]</scope>
    <source>
        <strain evidence="7 8">JCM 31225</strain>
    </source>
</reference>
<dbReference type="Gene3D" id="3.90.350.10">
    <property type="entry name" value="Transposase Inhibitor Protein From Tn5, Chain A, domain 1"/>
    <property type="match status" value="1"/>
</dbReference>
<dbReference type="OrthoDB" id="7327264at2"/>
<comment type="caution">
    <text evidence="7">The sequence shown here is derived from an EMBL/GenBank/DDBJ whole genome shotgun (WGS) entry which is preliminary data.</text>
</comment>
<dbReference type="EMBL" id="WSQA01000016">
    <property type="protein sequence ID" value="MVZ63810.1"/>
    <property type="molecule type" value="Genomic_DNA"/>
</dbReference>
<protein>
    <submittedName>
        <fullName evidence="7">IS4 family transposase</fullName>
    </submittedName>
</protein>
<dbReference type="Pfam" id="PF01609">
    <property type="entry name" value="DDE_Tnp_1"/>
    <property type="match status" value="1"/>
</dbReference>
<dbReference type="AlphaFoldDB" id="A0A6N8L265"/>
<accession>A0A6N8L265</accession>
<name>A0A6N8L265_9SPHI</name>
<dbReference type="InterPro" id="IPR025399">
    <property type="entry name" value="DUF4372"/>
</dbReference>
<organism evidence="7 8">
    <name type="scientific">Sphingobacterium humi</name>
    <dbReference type="NCBI Taxonomy" id="1796905"/>
    <lineage>
        <taxon>Bacteria</taxon>
        <taxon>Pseudomonadati</taxon>
        <taxon>Bacteroidota</taxon>
        <taxon>Sphingobacteriia</taxon>
        <taxon>Sphingobacteriales</taxon>
        <taxon>Sphingobacteriaceae</taxon>
        <taxon>Sphingobacterium</taxon>
    </lineage>
</organism>
<feature type="domain" description="DUF4372" evidence="6">
    <location>
        <begin position="5"/>
        <end position="74"/>
    </location>
</feature>
<evidence type="ECO:0000256" key="1">
    <source>
        <dbReference type="ARBA" id="ARBA00010075"/>
    </source>
</evidence>